<sequence length="465" mass="47555">MAPKFGTSGLRGLVTELTDDLVSDHIHAFIAACPTGGAVHIGEDLRPSSPNIADAVEAAVTAAGLTAIRHGALPTPALALASMTAGQAAVMITGSHIPADRNGLKFYVPKGEISKEDEAAITAALGQPAPTKDGATDHQTTALPVYVDRYVSAFGTGALSGLKIGVYQHSSVARDVMVEVLTALGAAPVALAHSDVFIPVDTEAVDPETQTMLADWAHAHGLDAILSTDGDGDRPMVAGPDGAIIPGDILGPLTAQFLGADQLITPVSSNSLIDDMDCFASCQRTRIGSPFVIAGMETALSHDPNAKVAGYEANGGFLLGYTATGPAGPLPPLMTRDSLLPMLAPLVAAQAQGLTLSALAATLPACFTAAGRVQNIPTDKSSALIEDLTADSTARAAFFEGVGEEKAVDLTDGLRVSFAGGAVVHLRPSGNAPECRCYVEHSDPKVAKSLVEAHLAKLADQLAGQ</sequence>
<keyword evidence="5 7" id="KW-0460">Magnesium</keyword>
<proteinExistence type="inferred from homology"/>
<dbReference type="Proteomes" id="UP000193623">
    <property type="component" value="Unassembled WGS sequence"/>
</dbReference>
<gene>
    <name evidence="12" type="primary">glmM_2</name>
    <name evidence="12" type="ORF">PSJ8397_03281</name>
</gene>
<dbReference type="GO" id="GO:0005829">
    <property type="term" value="C:cytosol"/>
    <property type="evidence" value="ECO:0007669"/>
    <property type="project" value="TreeGrafter"/>
</dbReference>
<organism evidence="12 13">
    <name type="scientific">Pseudooctadecabacter jejudonensis</name>
    <dbReference type="NCBI Taxonomy" id="1391910"/>
    <lineage>
        <taxon>Bacteria</taxon>
        <taxon>Pseudomonadati</taxon>
        <taxon>Pseudomonadota</taxon>
        <taxon>Alphaproteobacteria</taxon>
        <taxon>Rhodobacterales</taxon>
        <taxon>Paracoccaceae</taxon>
        <taxon>Pseudooctadecabacter</taxon>
    </lineage>
</organism>
<feature type="domain" description="Alpha-D-phosphohexomutase alpha/beta/alpha" evidence="10">
    <location>
        <begin position="146"/>
        <end position="242"/>
    </location>
</feature>
<dbReference type="Pfam" id="PF00408">
    <property type="entry name" value="PGM_PMM_IV"/>
    <property type="match status" value="1"/>
</dbReference>
<evidence type="ECO:0000259" key="10">
    <source>
        <dbReference type="Pfam" id="PF02879"/>
    </source>
</evidence>
<comment type="similarity">
    <text evidence="2 7">Belongs to the phosphohexose mutase family.</text>
</comment>
<evidence type="ECO:0000313" key="12">
    <source>
        <dbReference type="EMBL" id="SLN61931.1"/>
    </source>
</evidence>
<reference evidence="12 13" key="1">
    <citation type="submission" date="2017-03" db="EMBL/GenBank/DDBJ databases">
        <authorList>
            <person name="Afonso C.L."/>
            <person name="Miller P.J."/>
            <person name="Scott M.A."/>
            <person name="Spackman E."/>
            <person name="Goraichik I."/>
            <person name="Dimitrov K.M."/>
            <person name="Suarez D.L."/>
            <person name="Swayne D.E."/>
        </authorList>
    </citation>
    <scope>NUCLEOTIDE SEQUENCE [LARGE SCALE GENOMIC DNA]</scope>
    <source>
        <strain evidence="12 13">CECT 8397</strain>
    </source>
</reference>
<evidence type="ECO:0000259" key="11">
    <source>
        <dbReference type="Pfam" id="PF02880"/>
    </source>
</evidence>
<dbReference type="InterPro" id="IPR036900">
    <property type="entry name" value="A-D-PHexomutase_C_sf"/>
</dbReference>
<evidence type="ECO:0000256" key="7">
    <source>
        <dbReference type="RuleBase" id="RU004326"/>
    </source>
</evidence>
<name>A0A1Y5TJL5_9RHOB</name>
<dbReference type="GO" id="GO:0005975">
    <property type="term" value="P:carbohydrate metabolic process"/>
    <property type="evidence" value="ECO:0007669"/>
    <property type="project" value="InterPro"/>
</dbReference>
<dbReference type="SUPFAM" id="SSF55957">
    <property type="entry name" value="Phosphoglucomutase, C-terminal domain"/>
    <property type="match status" value="1"/>
</dbReference>
<evidence type="ECO:0000256" key="3">
    <source>
        <dbReference type="ARBA" id="ARBA00022553"/>
    </source>
</evidence>
<dbReference type="InterPro" id="IPR016055">
    <property type="entry name" value="A-D-PHexomutase_a/b/a-I/II/III"/>
</dbReference>
<dbReference type="GO" id="GO:0009252">
    <property type="term" value="P:peptidoglycan biosynthetic process"/>
    <property type="evidence" value="ECO:0007669"/>
    <property type="project" value="TreeGrafter"/>
</dbReference>
<dbReference type="OrthoDB" id="9803322at2"/>
<dbReference type="InterPro" id="IPR005843">
    <property type="entry name" value="A-D-PHexomutase_C"/>
</dbReference>
<dbReference type="GO" id="GO:0000287">
    <property type="term" value="F:magnesium ion binding"/>
    <property type="evidence" value="ECO:0007669"/>
    <property type="project" value="InterPro"/>
</dbReference>
<evidence type="ECO:0000256" key="5">
    <source>
        <dbReference type="ARBA" id="ARBA00022842"/>
    </source>
</evidence>
<dbReference type="GO" id="GO:0004615">
    <property type="term" value="F:phosphomannomutase activity"/>
    <property type="evidence" value="ECO:0007669"/>
    <property type="project" value="TreeGrafter"/>
</dbReference>
<dbReference type="InterPro" id="IPR050060">
    <property type="entry name" value="Phosphoglucosamine_mutase"/>
</dbReference>
<keyword evidence="13" id="KW-1185">Reference proteome</keyword>
<keyword evidence="3" id="KW-0597">Phosphoprotein</keyword>
<evidence type="ECO:0000313" key="13">
    <source>
        <dbReference type="Proteomes" id="UP000193623"/>
    </source>
</evidence>
<dbReference type="AlphaFoldDB" id="A0A1Y5TJL5"/>
<dbReference type="GO" id="GO:0006048">
    <property type="term" value="P:UDP-N-acetylglucosamine biosynthetic process"/>
    <property type="evidence" value="ECO:0007669"/>
    <property type="project" value="TreeGrafter"/>
</dbReference>
<dbReference type="Gene3D" id="3.40.120.10">
    <property type="entry name" value="Alpha-D-Glucose-1,6-Bisphosphate, subunit A, domain 3"/>
    <property type="match status" value="3"/>
</dbReference>
<evidence type="ECO:0000259" key="9">
    <source>
        <dbReference type="Pfam" id="PF02878"/>
    </source>
</evidence>
<dbReference type="EMBL" id="FWFT01000007">
    <property type="protein sequence ID" value="SLN61931.1"/>
    <property type="molecule type" value="Genomic_DNA"/>
</dbReference>
<dbReference type="InterPro" id="IPR005845">
    <property type="entry name" value="A-D-PHexomutase_a/b/a-II"/>
</dbReference>
<feature type="domain" description="Alpha-D-phosphohexomutase alpha/beta/alpha" evidence="11">
    <location>
        <begin position="259"/>
        <end position="364"/>
    </location>
</feature>
<dbReference type="Pfam" id="PF02879">
    <property type="entry name" value="PGM_PMM_II"/>
    <property type="match status" value="1"/>
</dbReference>
<comment type="cofactor">
    <cofactor evidence="1">
        <name>Mg(2+)</name>
        <dbReference type="ChEBI" id="CHEBI:18420"/>
    </cofactor>
</comment>
<evidence type="ECO:0000256" key="4">
    <source>
        <dbReference type="ARBA" id="ARBA00022723"/>
    </source>
</evidence>
<dbReference type="EC" id="5.4.2.10" evidence="12"/>
<feature type="domain" description="Alpha-D-phosphohexomutase C-terminal" evidence="8">
    <location>
        <begin position="410"/>
        <end position="453"/>
    </location>
</feature>
<dbReference type="Pfam" id="PF02880">
    <property type="entry name" value="PGM_PMM_III"/>
    <property type="match status" value="1"/>
</dbReference>
<dbReference type="RefSeq" id="WP_085865675.1">
    <property type="nucleotide sequence ID" value="NZ_FWFT01000007.1"/>
</dbReference>
<keyword evidence="6 12" id="KW-0413">Isomerase</keyword>
<keyword evidence="4 7" id="KW-0479">Metal-binding</keyword>
<evidence type="ECO:0000256" key="6">
    <source>
        <dbReference type="ARBA" id="ARBA00023235"/>
    </source>
</evidence>
<dbReference type="InterPro" id="IPR005844">
    <property type="entry name" value="A-D-PHexomutase_a/b/a-I"/>
</dbReference>
<dbReference type="GO" id="GO:0008966">
    <property type="term" value="F:phosphoglucosamine mutase activity"/>
    <property type="evidence" value="ECO:0007669"/>
    <property type="project" value="UniProtKB-EC"/>
</dbReference>
<dbReference type="InterPro" id="IPR016066">
    <property type="entry name" value="A-D-PHexomutase_CS"/>
</dbReference>
<feature type="domain" description="Alpha-D-phosphohexomutase alpha/beta/alpha" evidence="9">
    <location>
        <begin position="4"/>
        <end position="125"/>
    </location>
</feature>
<dbReference type="Pfam" id="PF02878">
    <property type="entry name" value="PGM_PMM_I"/>
    <property type="match status" value="1"/>
</dbReference>
<protein>
    <submittedName>
        <fullName evidence="12">Phosphoglucosamine mutase</fullName>
        <ecNumber evidence="12">5.4.2.10</ecNumber>
    </submittedName>
</protein>
<dbReference type="PROSITE" id="PS00710">
    <property type="entry name" value="PGM_PMM"/>
    <property type="match status" value="1"/>
</dbReference>
<dbReference type="PANTHER" id="PTHR42946:SF1">
    <property type="entry name" value="PHOSPHOGLUCOMUTASE (ALPHA-D-GLUCOSE-1,6-BISPHOSPHATE-DEPENDENT)"/>
    <property type="match status" value="1"/>
</dbReference>
<dbReference type="PANTHER" id="PTHR42946">
    <property type="entry name" value="PHOSPHOHEXOSE MUTASE"/>
    <property type="match status" value="1"/>
</dbReference>
<evidence type="ECO:0000256" key="1">
    <source>
        <dbReference type="ARBA" id="ARBA00001946"/>
    </source>
</evidence>
<dbReference type="CDD" id="cd03088">
    <property type="entry name" value="ManB"/>
    <property type="match status" value="1"/>
</dbReference>
<dbReference type="InterPro" id="IPR005846">
    <property type="entry name" value="A-D-PHexomutase_a/b/a-III"/>
</dbReference>
<dbReference type="Gene3D" id="3.30.310.50">
    <property type="entry name" value="Alpha-D-phosphohexomutase, C-terminal domain"/>
    <property type="match status" value="1"/>
</dbReference>
<dbReference type="SUPFAM" id="SSF53738">
    <property type="entry name" value="Phosphoglucomutase, first 3 domains"/>
    <property type="match status" value="3"/>
</dbReference>
<accession>A0A1Y5TJL5</accession>
<evidence type="ECO:0000256" key="2">
    <source>
        <dbReference type="ARBA" id="ARBA00010231"/>
    </source>
</evidence>
<evidence type="ECO:0000259" key="8">
    <source>
        <dbReference type="Pfam" id="PF00408"/>
    </source>
</evidence>